<dbReference type="Proteomes" id="UP000002019">
    <property type="component" value="Chromosome"/>
</dbReference>
<dbReference type="AlphaFoldDB" id="B0VHT9"/>
<keyword evidence="3" id="KW-1185">Reference proteome</keyword>
<keyword evidence="1" id="KW-0472">Membrane</keyword>
<dbReference type="SUPFAM" id="SSF82714">
    <property type="entry name" value="Multidrug efflux transporter AcrB TolC docking domain, DN and DC subdomains"/>
    <property type="match status" value="2"/>
</dbReference>
<dbReference type="EMBL" id="CU466930">
    <property type="protein sequence ID" value="CAO80904.1"/>
    <property type="molecule type" value="Genomic_DNA"/>
</dbReference>
<proteinExistence type="predicted"/>
<dbReference type="GO" id="GO:0005886">
    <property type="term" value="C:plasma membrane"/>
    <property type="evidence" value="ECO:0007669"/>
    <property type="project" value="TreeGrafter"/>
</dbReference>
<dbReference type="PANTHER" id="PTHR32063:SF0">
    <property type="entry name" value="SWARMING MOTILITY PROTEIN SWRC"/>
    <property type="match status" value="1"/>
</dbReference>
<evidence type="ECO:0000256" key="1">
    <source>
        <dbReference type="SAM" id="Phobius"/>
    </source>
</evidence>
<feature type="transmembrane region" description="Helical" evidence="1">
    <location>
        <begin position="868"/>
        <end position="887"/>
    </location>
</feature>
<feature type="transmembrane region" description="Helical" evidence="1">
    <location>
        <begin position="1000"/>
        <end position="1023"/>
    </location>
</feature>
<dbReference type="PRINTS" id="PR00702">
    <property type="entry name" value="ACRIFLAVINRP"/>
</dbReference>
<dbReference type="SUPFAM" id="SSF82866">
    <property type="entry name" value="Multidrug efflux transporter AcrB transmembrane domain"/>
    <property type="match status" value="2"/>
</dbReference>
<dbReference type="Gene3D" id="3.30.70.1430">
    <property type="entry name" value="Multidrug efflux transporter AcrB pore domain"/>
    <property type="match status" value="2"/>
</dbReference>
<accession>B0VHT9</accession>
<dbReference type="Gene3D" id="3.30.2090.10">
    <property type="entry name" value="Multidrug efflux transporter AcrB TolC docking domain, DN and DC subdomains"/>
    <property type="match status" value="2"/>
</dbReference>
<dbReference type="InterPro" id="IPR027463">
    <property type="entry name" value="AcrB_DN_DC_subdom"/>
</dbReference>
<feature type="transmembrane region" description="Helical" evidence="1">
    <location>
        <begin position="397"/>
        <end position="422"/>
    </location>
</feature>
<sequence>MSKGIGTMFLTDLSINRPVLVTMAIMVFIVFGVLAYFSLPINLMPDLKLPYVVVQTVYSGAGPREIESQVTEPIEEAVATVSQIDFMQSYSMENMSIVLVAFKLGKNIDVANQEVKDKVDAIIRNLPDGTDRPIVLKMDITAFPIMDLVLSGNMPPKDLYELADGTLKDRLSQIPGVARVSLIGGAKRQIDVRLTDKVVFENKISLAQLSAILAAANLDMPGGNFTQGTQEYSVRLKGEYQDVEDIRNTDIPTVFGVKKLSQLARVEDATEEVRSKAIYFNVPKNVKDENIVRLSITNAADGNVVNIAEEVTKQIPILNKELPEGVKLEIMRDDSIFTKDTINSTLENILLGILFTGIILFIFLHDFRSTLIVAISMPYCIISTFVFMQIFGYTFNIMTMMGLSTSIGILVSNSVVVLENIFRHKDMGNTRKVAAQIGTNEIGTAVLASTLTNIVVFLPIATMTSMVGRFFKEFAVTVTMATLFSLLTAFTITPMLASKIIPKEKRTSKWGRKFDNVFDKFGNYYAKFLGYTLRSKRTSVSILLFTLLALLISCGLAFFVGMEMIPPVDQRNLSISVEMPQGTNLNETAKTMDIVQNRVAQHKEVVHILTNLGSGSFIDTGTNLATSDIKLVDRNEREYTANQLADILTKELSDIPNAKIKVTGSMLGMGGGGGASGIQFMIEGQDIDRLEQLKNEVTIAIEDIPGLINLDTSSRYGRSELTLYPKRDKLAAAGATVYDLALALRANVEGLVSTKYREAGNEYDIKISLEDEVVDSPDKIKNLSVVVMGKSYLVSQLADVQFASGINRITHYDRYKTVMFTGDVASGYTMSDITSQIEERLDKIKFPTGYRYQWGGQAKMMSETTVDMIRTFILAVILTYMLLAAILESFAQPALILATVPLALIGVILSLLITGNTFNIVSMMAIIMLVGIVVNNAILIMDYVNIKRREGYSVHDALMEAGKMKLKPIVMSTLAIIVGMLPMAIGIGSTGAEMTRPMGIVSIGGLIVSTFLTLIIIPAFYFLTTKNIHAKKESQ</sequence>
<keyword evidence="1" id="KW-1133">Transmembrane helix</keyword>
<feature type="transmembrane region" description="Helical" evidence="1">
    <location>
        <begin position="442"/>
        <end position="462"/>
    </location>
</feature>
<feature type="transmembrane region" description="Helical" evidence="1">
    <location>
        <begin position="542"/>
        <end position="562"/>
    </location>
</feature>
<dbReference type="KEGG" id="caci:CLOAM1032"/>
<dbReference type="SUPFAM" id="SSF82693">
    <property type="entry name" value="Multidrug efflux transporter AcrB pore domain, PN1, PN2, PC1 and PC2 subdomains"/>
    <property type="match status" value="3"/>
</dbReference>
<feature type="transmembrane region" description="Helical" evidence="1">
    <location>
        <begin position="20"/>
        <end position="39"/>
    </location>
</feature>
<keyword evidence="1" id="KW-0812">Transmembrane</keyword>
<protein>
    <submittedName>
        <fullName evidence="2">Outer membrane efflux protein</fullName>
    </submittedName>
</protein>
<evidence type="ECO:0000313" key="3">
    <source>
        <dbReference type="Proteomes" id="UP000002019"/>
    </source>
</evidence>
<reference evidence="2 3" key="1">
    <citation type="journal article" date="2008" name="J. Bacteriol.">
        <title>'Candidatus Cloacamonas acidaminovorans': genome sequence reconstruction provides a first glimpse of a new bacterial division.</title>
        <authorList>
            <person name="Pelletier E."/>
            <person name="Kreimeyer A."/>
            <person name="Bocs S."/>
            <person name="Rouy Z."/>
            <person name="Gyapay G."/>
            <person name="Chouari R."/>
            <person name="Riviere D."/>
            <person name="Ganesan A."/>
            <person name="Daegelen P."/>
            <person name="Sghir A."/>
            <person name="Cohen G.N."/>
            <person name="Medigue C."/>
            <person name="Weissenbach J."/>
            <person name="Le Paslier D."/>
        </authorList>
    </citation>
    <scope>NUCLEOTIDE SEQUENCE [LARGE SCALE GENOMIC DNA]</scope>
    <source>
        <strain evidence="3">Evry</strain>
    </source>
</reference>
<dbReference type="Pfam" id="PF00873">
    <property type="entry name" value="ACR_tran"/>
    <property type="match status" value="1"/>
</dbReference>
<dbReference type="Gene3D" id="3.30.70.1440">
    <property type="entry name" value="Multidrug efflux transporter AcrB pore domain"/>
    <property type="match status" value="1"/>
</dbReference>
<name>B0VHT9_CLOAI</name>
<feature type="transmembrane region" description="Helical" evidence="1">
    <location>
        <begin position="345"/>
        <end position="364"/>
    </location>
</feature>
<feature type="transmembrane region" description="Helical" evidence="1">
    <location>
        <begin position="920"/>
        <end position="940"/>
    </location>
</feature>
<dbReference type="eggNOG" id="COG0841">
    <property type="taxonomic scope" value="Bacteria"/>
</dbReference>
<feature type="transmembrane region" description="Helical" evidence="1">
    <location>
        <begin position="894"/>
        <end position="914"/>
    </location>
</feature>
<dbReference type="Gene3D" id="1.20.1640.10">
    <property type="entry name" value="Multidrug efflux transporter AcrB transmembrane domain"/>
    <property type="match status" value="2"/>
</dbReference>
<dbReference type="GO" id="GO:0042910">
    <property type="term" value="F:xenobiotic transmembrane transporter activity"/>
    <property type="evidence" value="ECO:0007669"/>
    <property type="project" value="TreeGrafter"/>
</dbReference>
<feature type="transmembrane region" description="Helical" evidence="1">
    <location>
        <begin position="969"/>
        <end position="988"/>
    </location>
</feature>
<organism evidence="2 3">
    <name type="scientific">Cloacimonas acidaminovorans (strain Evry)</name>
    <dbReference type="NCBI Taxonomy" id="459349"/>
    <lineage>
        <taxon>Bacteria</taxon>
        <taxon>Pseudomonadati</taxon>
        <taxon>Candidatus Cloacimonadota</taxon>
        <taxon>Candidatus Cloacimonadia</taxon>
        <taxon>Candidatus Cloacimonadales</taxon>
        <taxon>Candidatus Cloacimonadaceae</taxon>
        <taxon>Candidatus Cloacimonas</taxon>
    </lineage>
</organism>
<dbReference type="STRING" id="459349.CLOAM1032"/>
<feature type="transmembrane region" description="Helical" evidence="1">
    <location>
        <begin position="474"/>
        <end position="497"/>
    </location>
</feature>
<dbReference type="Gene3D" id="3.30.70.1320">
    <property type="entry name" value="Multidrug efflux transporter AcrB pore domain like"/>
    <property type="match status" value="1"/>
</dbReference>
<dbReference type="InterPro" id="IPR001036">
    <property type="entry name" value="Acrflvin-R"/>
</dbReference>
<evidence type="ECO:0000313" key="2">
    <source>
        <dbReference type="EMBL" id="CAO80904.1"/>
    </source>
</evidence>
<feature type="transmembrane region" description="Helical" evidence="1">
    <location>
        <begin position="371"/>
        <end position="391"/>
    </location>
</feature>
<dbReference type="PANTHER" id="PTHR32063">
    <property type="match status" value="1"/>
</dbReference>
<dbReference type="HOGENOM" id="CLU_002755_1_2_0"/>
<gene>
    <name evidence="2" type="ordered locus">CLOAM1032</name>
</gene>